<feature type="region of interest" description="Disordered" evidence="2">
    <location>
        <begin position="878"/>
        <end position="902"/>
    </location>
</feature>
<dbReference type="SUPFAM" id="SSF52540">
    <property type="entry name" value="P-loop containing nucleoside triphosphate hydrolases"/>
    <property type="match status" value="1"/>
</dbReference>
<keyword evidence="1" id="KW-0677">Repeat</keyword>
<dbReference type="PANTHER" id="PTHR46082:SF11">
    <property type="entry name" value="AAA+ ATPASE DOMAIN-CONTAINING PROTEIN-RELATED"/>
    <property type="match status" value="1"/>
</dbReference>
<dbReference type="SUPFAM" id="SSF53167">
    <property type="entry name" value="Purine and uridine phosphorylases"/>
    <property type="match status" value="1"/>
</dbReference>
<reference evidence="4" key="1">
    <citation type="submission" date="2019-06" db="EMBL/GenBank/DDBJ databases">
        <authorList>
            <person name="Gan P."/>
            <person name="Shirasu K."/>
        </authorList>
    </citation>
    <scope>NUCLEOTIDE SEQUENCE [LARGE SCALE GENOMIC DNA]</scope>
    <source>
        <strain evidence="4">CAD2</strain>
    </source>
</reference>
<gene>
    <name evidence="4" type="primary">HET-E1-9</name>
    <name evidence="4" type="ORF">CGCSCA2_v012902</name>
</gene>
<dbReference type="InterPro" id="IPR007111">
    <property type="entry name" value="NACHT_NTPase"/>
</dbReference>
<dbReference type="Gene3D" id="3.40.50.1580">
    <property type="entry name" value="Nucleoside phosphorylase domain"/>
    <property type="match status" value="1"/>
</dbReference>
<evidence type="ECO:0000259" key="3">
    <source>
        <dbReference type="PROSITE" id="PS50837"/>
    </source>
</evidence>
<evidence type="ECO:0000256" key="2">
    <source>
        <dbReference type="SAM" id="MobiDB-lite"/>
    </source>
</evidence>
<organism evidence="4 5">
    <name type="scientific">Colletotrichum siamense</name>
    <name type="common">Anthracnose fungus</name>
    <dbReference type="NCBI Taxonomy" id="690259"/>
    <lineage>
        <taxon>Eukaryota</taxon>
        <taxon>Fungi</taxon>
        <taxon>Dikarya</taxon>
        <taxon>Ascomycota</taxon>
        <taxon>Pezizomycotina</taxon>
        <taxon>Sordariomycetes</taxon>
        <taxon>Hypocreomycetidae</taxon>
        <taxon>Glomerellales</taxon>
        <taxon>Glomerellaceae</taxon>
        <taxon>Colletotrichum</taxon>
        <taxon>Colletotrichum gloeosporioides species complex</taxon>
    </lineage>
</organism>
<sequence length="1025" mass="114834">MSDPLQYTIGWICPIDKTFVAARAFLEEIHEPPVAVSQGDNNNYVLGRVGGHNVVIASVPSGVYGTALDAVVTRDTTLSFPNIQLWLMVGIGGGAPSAMHDIRLGDVVVGNRGVFQYDFRETIQNQTFVETGSLDQPPTSLLKALGTLKATYDLYGQQLDDNIKDIIKRHPRLRKTYSRPSASSDRLYKPSVCHARPGEPCSEVCGDDVSLLELRSERKEDEDNPAIHYGRIGTSNQLIKDALIRDQLAAERDILCFEIEAAGLMNHFPCLVIRGICDYADSHKNGEWHGYAAMAAAAFAKDLLCQIPPGVIEIETSVKEILTDISKTLNRIGTPANDTMIAVRTMHIEGVKNWLSPPDPTVNYSVARENRHEGTGTWFLESIAFKEWTTGVRQHLWLTGVPGSGKTVLITTILDHLSQIDDHTALRFFFDFSDTRKQSINAMCRSLAFQLYVQQEAPRKVLYELFALHDNGKKQPETEELSECLQAMLQVSANVYIVLDALDECVDKTELLKWIQGFVSSPHLQNVQLLATSRPEEEFRRGIRKFLGDRNYITLDESSVNEDIRTYIGNRMKQSPMFKRWILASEELEDVQNKVGERSGGQFRWAACQLDTLERNLTPGALRSMLDDPPQETLSRMYDRIILQIPPEFKSDVLRLLQFLVHAERPVTSEFQLAPNTASVAFAESYGPSSAASQIFSEEAVSTKLSSLEEDVSVVVENHATRQMAKTFYSHKHIKSSCDDINDDIRSLASGPEDIQSQDGSNSTRWEVKEAAASYLADMLINNPKLGPLYEEALKGLNDARFVRNHGRLLKRYYLSLLSQAPSQKQGAAINFLRPRSHRTLISSKILVHMGREIVPVTLPQDYERNLILERFLNKVNETPVAPNTDEGDGTESSEDEDEEEDFHQGLAFVDLENAKSYFVSGTPLMQFETEFRDFLHPSRKGAIETQEETQNQSQKETEQQVNAEPWAHVCQGATGEDLQNLDIPVVAAVSIPRFLVQLIQKNIVGADPKHLYAPPVRVPAHDIL</sequence>
<dbReference type="EMBL" id="QPMT01000061">
    <property type="protein sequence ID" value="KAF4847140.1"/>
    <property type="molecule type" value="Genomic_DNA"/>
</dbReference>
<keyword evidence="5" id="KW-1185">Reference proteome</keyword>
<protein>
    <submittedName>
        <fullName evidence="4">Vegetative incompatibility protein HET-E-1</fullName>
    </submittedName>
</protein>
<evidence type="ECO:0000256" key="1">
    <source>
        <dbReference type="ARBA" id="ARBA00022737"/>
    </source>
</evidence>
<dbReference type="Gene3D" id="3.40.50.300">
    <property type="entry name" value="P-loop containing nucleotide triphosphate hydrolases"/>
    <property type="match status" value="1"/>
</dbReference>
<dbReference type="InterPro" id="IPR027417">
    <property type="entry name" value="P-loop_NTPase"/>
</dbReference>
<dbReference type="Proteomes" id="UP000711996">
    <property type="component" value="Unassembled WGS sequence"/>
</dbReference>
<dbReference type="Pfam" id="PF24883">
    <property type="entry name" value="NPHP3_N"/>
    <property type="match status" value="1"/>
</dbReference>
<dbReference type="GO" id="GO:0009116">
    <property type="term" value="P:nucleoside metabolic process"/>
    <property type="evidence" value="ECO:0007669"/>
    <property type="project" value="InterPro"/>
</dbReference>
<accession>A0A9P5EJW3</accession>
<dbReference type="GO" id="GO:0003824">
    <property type="term" value="F:catalytic activity"/>
    <property type="evidence" value="ECO:0007669"/>
    <property type="project" value="InterPro"/>
</dbReference>
<proteinExistence type="predicted"/>
<dbReference type="AlphaFoldDB" id="A0A9P5EJW3"/>
<evidence type="ECO:0000313" key="5">
    <source>
        <dbReference type="Proteomes" id="UP000711996"/>
    </source>
</evidence>
<feature type="compositionally biased region" description="Acidic residues" evidence="2">
    <location>
        <begin position="886"/>
        <end position="902"/>
    </location>
</feature>
<comment type="caution">
    <text evidence="4">The sequence shown here is derived from an EMBL/GenBank/DDBJ whole genome shotgun (WGS) entry which is preliminary data.</text>
</comment>
<evidence type="ECO:0000313" key="4">
    <source>
        <dbReference type="EMBL" id="KAF4847140.1"/>
    </source>
</evidence>
<name>A0A9P5EJW3_COLSI</name>
<dbReference type="PANTHER" id="PTHR46082">
    <property type="entry name" value="ATP/GTP-BINDING PROTEIN-RELATED"/>
    <property type="match status" value="1"/>
</dbReference>
<dbReference type="InterPro" id="IPR053137">
    <property type="entry name" value="NLR-like"/>
</dbReference>
<dbReference type="OrthoDB" id="1577640at2759"/>
<feature type="domain" description="NACHT" evidence="3">
    <location>
        <begin position="394"/>
        <end position="535"/>
    </location>
</feature>
<dbReference type="PROSITE" id="PS50837">
    <property type="entry name" value="NACHT"/>
    <property type="match status" value="1"/>
</dbReference>
<dbReference type="InterPro" id="IPR056884">
    <property type="entry name" value="NPHP3-like_N"/>
</dbReference>
<dbReference type="InterPro" id="IPR035994">
    <property type="entry name" value="Nucleoside_phosphorylase_sf"/>
</dbReference>